<dbReference type="EMBL" id="KV744857">
    <property type="protein sequence ID" value="OCK83598.1"/>
    <property type="molecule type" value="Genomic_DNA"/>
</dbReference>
<gene>
    <name evidence="2" type="ORF">K432DRAFT_423254</name>
</gene>
<dbReference type="Proteomes" id="UP000250266">
    <property type="component" value="Unassembled WGS sequence"/>
</dbReference>
<feature type="compositionally biased region" description="Low complexity" evidence="1">
    <location>
        <begin position="61"/>
        <end position="71"/>
    </location>
</feature>
<reference evidence="2 3" key="1">
    <citation type="journal article" date="2016" name="Nat. Commun.">
        <title>Ectomycorrhizal ecology is imprinted in the genome of the dominant symbiotic fungus Cenococcum geophilum.</title>
        <authorList>
            <consortium name="DOE Joint Genome Institute"/>
            <person name="Peter M."/>
            <person name="Kohler A."/>
            <person name="Ohm R.A."/>
            <person name="Kuo A."/>
            <person name="Krutzmann J."/>
            <person name="Morin E."/>
            <person name="Arend M."/>
            <person name="Barry K.W."/>
            <person name="Binder M."/>
            <person name="Choi C."/>
            <person name="Clum A."/>
            <person name="Copeland A."/>
            <person name="Grisel N."/>
            <person name="Haridas S."/>
            <person name="Kipfer T."/>
            <person name="LaButti K."/>
            <person name="Lindquist E."/>
            <person name="Lipzen A."/>
            <person name="Maire R."/>
            <person name="Meier B."/>
            <person name="Mihaltcheva S."/>
            <person name="Molinier V."/>
            <person name="Murat C."/>
            <person name="Poggeler S."/>
            <person name="Quandt C.A."/>
            <person name="Sperisen C."/>
            <person name="Tritt A."/>
            <person name="Tisserant E."/>
            <person name="Crous P.W."/>
            <person name="Henrissat B."/>
            <person name="Nehls U."/>
            <person name="Egli S."/>
            <person name="Spatafora J.W."/>
            <person name="Grigoriev I.V."/>
            <person name="Martin F.M."/>
        </authorList>
    </citation>
    <scope>NUCLEOTIDE SEQUENCE [LARGE SCALE GENOMIC DNA]</scope>
    <source>
        <strain evidence="2 3">CBS 459.81</strain>
    </source>
</reference>
<dbReference type="AlphaFoldDB" id="A0A8E2JIC4"/>
<proteinExistence type="predicted"/>
<protein>
    <submittedName>
        <fullName evidence="2">Uncharacterized protein</fullName>
    </submittedName>
</protein>
<evidence type="ECO:0000313" key="3">
    <source>
        <dbReference type="Proteomes" id="UP000250266"/>
    </source>
</evidence>
<sequence>MGDINTGKRTNFILGQTLGLAYEKLCPQFHSGHETSNRKLGTDLLAGNKEDPAAHENQAALPLSPGSPSSGEVANIGPAEENIRVRENGNSTKITTISPWSQSIISSIMGASQSTDLTMVGLYRHPIFVQDISQDQSGFTIYSTSPQSADHDIALPPDTEILPVEQSDIRHPLNSIPILPAFSSNPISTSAKPSYEPTSEAVPSFQQNSKVFCSTYKAANQTPRLSGIQNSILQDPHLSDLVPDTPNTPDAPDVPEVPRVPNVAAQVPQEQILIPRVAEVAPFSTTAIHPPIYSPTPYEPYCKYFSSISEVQEHITRVVRGPSVMPQYDATIENALEQKENWIKCLYEAMIDTSDIQDNPTSVAYSRFTNPRRKYYRERDMEARIWILFDIVIDICQNGIRANIQTNDQDHNDFIDRNCTCLERLGAVEEALRKQKSICVDVMEGGPDVGVFANAPKSYAKRKVINRVNNLKKKEYLALGKHKRDEEYASSGVGVNGRKRAKGLHPSPDPPRHPPNHYTVLEAGQRNP</sequence>
<accession>A0A8E2JIC4</accession>
<dbReference type="OrthoDB" id="3801063at2759"/>
<name>A0A8E2JIC4_9PEZI</name>
<evidence type="ECO:0000313" key="2">
    <source>
        <dbReference type="EMBL" id="OCK83598.1"/>
    </source>
</evidence>
<evidence type="ECO:0000256" key="1">
    <source>
        <dbReference type="SAM" id="MobiDB-lite"/>
    </source>
</evidence>
<feature type="region of interest" description="Disordered" evidence="1">
    <location>
        <begin position="51"/>
        <end position="81"/>
    </location>
</feature>
<feature type="region of interest" description="Disordered" evidence="1">
    <location>
        <begin position="487"/>
        <end position="528"/>
    </location>
</feature>
<keyword evidence="3" id="KW-1185">Reference proteome</keyword>
<organism evidence="2 3">
    <name type="scientific">Lepidopterella palustris CBS 459.81</name>
    <dbReference type="NCBI Taxonomy" id="1314670"/>
    <lineage>
        <taxon>Eukaryota</taxon>
        <taxon>Fungi</taxon>
        <taxon>Dikarya</taxon>
        <taxon>Ascomycota</taxon>
        <taxon>Pezizomycotina</taxon>
        <taxon>Dothideomycetes</taxon>
        <taxon>Pleosporomycetidae</taxon>
        <taxon>Mytilinidiales</taxon>
        <taxon>Argynnaceae</taxon>
        <taxon>Lepidopterella</taxon>
    </lineage>
</organism>